<feature type="transmembrane region" description="Helical" evidence="7">
    <location>
        <begin position="230"/>
        <end position="252"/>
    </location>
</feature>
<evidence type="ECO:0000256" key="4">
    <source>
        <dbReference type="ARBA" id="ARBA00022692"/>
    </source>
</evidence>
<evidence type="ECO:0000313" key="9">
    <source>
        <dbReference type="EMBL" id="KJV10051.1"/>
    </source>
</evidence>
<gene>
    <name evidence="9" type="primary">oppB</name>
    <name evidence="9" type="ORF">VZ95_07495</name>
</gene>
<feature type="transmembrane region" description="Helical" evidence="7">
    <location>
        <begin position="272"/>
        <end position="298"/>
    </location>
</feature>
<reference evidence="9 10" key="1">
    <citation type="submission" date="2015-03" db="EMBL/GenBank/DDBJ databases">
        <title>Draft genome sequence of Elstera litoralis.</title>
        <authorList>
            <person name="Rahalkar M.C."/>
            <person name="Dhakephalkar P.K."/>
            <person name="Pore S.D."/>
            <person name="Arora P."/>
            <person name="Kapse N.G."/>
            <person name="Pandit P.S."/>
        </authorList>
    </citation>
    <scope>NUCLEOTIDE SEQUENCE [LARGE SCALE GENOMIC DNA]</scope>
    <source>
        <strain evidence="9 10">Dia-1</strain>
    </source>
</reference>
<name>A0A0F3ITN4_9PROT</name>
<dbReference type="InterPro" id="IPR000515">
    <property type="entry name" value="MetI-like"/>
</dbReference>
<organism evidence="9 10">
    <name type="scientific">Elstera litoralis</name>
    <dbReference type="NCBI Taxonomy" id="552518"/>
    <lineage>
        <taxon>Bacteria</taxon>
        <taxon>Pseudomonadati</taxon>
        <taxon>Pseudomonadota</taxon>
        <taxon>Alphaproteobacteria</taxon>
        <taxon>Rhodospirillales</taxon>
        <taxon>Rhodospirillaceae</taxon>
        <taxon>Elstera</taxon>
    </lineage>
</organism>
<accession>A0A0F3ITN4</accession>
<dbReference type="Gene3D" id="1.10.3720.10">
    <property type="entry name" value="MetI-like"/>
    <property type="match status" value="1"/>
</dbReference>
<evidence type="ECO:0000313" key="10">
    <source>
        <dbReference type="Proteomes" id="UP000033774"/>
    </source>
</evidence>
<dbReference type="AlphaFoldDB" id="A0A0F3ITN4"/>
<evidence type="ECO:0000256" key="7">
    <source>
        <dbReference type="RuleBase" id="RU363032"/>
    </source>
</evidence>
<keyword evidence="2 7" id="KW-0813">Transport</keyword>
<feature type="transmembrane region" description="Helical" evidence="7">
    <location>
        <begin position="12"/>
        <end position="30"/>
    </location>
</feature>
<evidence type="ECO:0000256" key="5">
    <source>
        <dbReference type="ARBA" id="ARBA00022989"/>
    </source>
</evidence>
<proteinExistence type="inferred from homology"/>
<dbReference type="GO" id="GO:0055085">
    <property type="term" value="P:transmembrane transport"/>
    <property type="evidence" value="ECO:0007669"/>
    <property type="project" value="InterPro"/>
</dbReference>
<dbReference type="SUPFAM" id="SSF161098">
    <property type="entry name" value="MetI-like"/>
    <property type="match status" value="1"/>
</dbReference>
<evidence type="ECO:0000256" key="1">
    <source>
        <dbReference type="ARBA" id="ARBA00004651"/>
    </source>
</evidence>
<comment type="subcellular location">
    <subcellularLocation>
        <location evidence="1 7">Cell membrane</location>
        <topology evidence="1 7">Multi-pass membrane protein</topology>
    </subcellularLocation>
</comment>
<comment type="caution">
    <text evidence="9">The sequence shown here is derived from an EMBL/GenBank/DDBJ whole genome shotgun (WGS) entry which is preliminary data.</text>
</comment>
<dbReference type="Pfam" id="PF00528">
    <property type="entry name" value="BPD_transp_1"/>
    <property type="match status" value="1"/>
</dbReference>
<feature type="domain" description="ABC transmembrane type-1" evidence="8">
    <location>
        <begin position="94"/>
        <end position="295"/>
    </location>
</feature>
<dbReference type="GO" id="GO:0005886">
    <property type="term" value="C:plasma membrane"/>
    <property type="evidence" value="ECO:0007669"/>
    <property type="project" value="UniProtKB-SubCell"/>
</dbReference>
<sequence>MNRFVLSRVLSAVPTLFIAIAISFFMMRVAPGGPFDSDRQLAPAIEANLRAAYHLDEPLYMQFGRYLIGLAQGDFGPSFKYQDFTVGQLIVKGLPISLGLALGSVLIASLSGIVIGMIAAFRQNTRIDHIVMVGAMAGIAVPNFVMAPLLTLLLGVHLGWLPVGGWGKPEQIILPLFALALPKIAYVARLTRASTIEVLRSNYIRTARSKGLPNRLILARHALKASLMPVVSYLGPATASAIVSSVVIESIFGIPGIGRYFVLGALNRDYTLVMGMVVLYAALILLFNLAVDLLYGLLDPKVRFE</sequence>
<keyword evidence="10" id="KW-1185">Reference proteome</keyword>
<feature type="transmembrane region" description="Helical" evidence="7">
    <location>
        <begin position="96"/>
        <end position="121"/>
    </location>
</feature>
<dbReference type="EMBL" id="LAJY01000163">
    <property type="protein sequence ID" value="KJV10051.1"/>
    <property type="molecule type" value="Genomic_DNA"/>
</dbReference>
<keyword evidence="5 7" id="KW-1133">Transmembrane helix</keyword>
<dbReference type="InterPro" id="IPR035906">
    <property type="entry name" value="MetI-like_sf"/>
</dbReference>
<keyword evidence="4 7" id="KW-0812">Transmembrane</keyword>
<keyword evidence="6 7" id="KW-0472">Membrane</keyword>
<dbReference type="PANTHER" id="PTHR43163:SF6">
    <property type="entry name" value="DIPEPTIDE TRANSPORT SYSTEM PERMEASE PROTEIN DPPB-RELATED"/>
    <property type="match status" value="1"/>
</dbReference>
<evidence type="ECO:0000256" key="6">
    <source>
        <dbReference type="ARBA" id="ARBA00023136"/>
    </source>
</evidence>
<feature type="transmembrane region" description="Helical" evidence="7">
    <location>
        <begin position="172"/>
        <end position="191"/>
    </location>
</feature>
<dbReference type="RefSeq" id="WP_045775300.1">
    <property type="nucleotide sequence ID" value="NZ_LAJY01000163.1"/>
</dbReference>
<dbReference type="Proteomes" id="UP000033774">
    <property type="component" value="Unassembled WGS sequence"/>
</dbReference>
<dbReference type="PROSITE" id="PS50928">
    <property type="entry name" value="ABC_TM1"/>
    <property type="match status" value="1"/>
</dbReference>
<evidence type="ECO:0000256" key="3">
    <source>
        <dbReference type="ARBA" id="ARBA00022475"/>
    </source>
</evidence>
<feature type="transmembrane region" description="Helical" evidence="7">
    <location>
        <begin position="133"/>
        <end position="160"/>
    </location>
</feature>
<dbReference type="Pfam" id="PF19300">
    <property type="entry name" value="BPD_transp_1_N"/>
    <property type="match status" value="1"/>
</dbReference>
<evidence type="ECO:0000259" key="8">
    <source>
        <dbReference type="PROSITE" id="PS50928"/>
    </source>
</evidence>
<dbReference type="CDD" id="cd06261">
    <property type="entry name" value="TM_PBP2"/>
    <property type="match status" value="1"/>
</dbReference>
<dbReference type="InterPro" id="IPR045621">
    <property type="entry name" value="BPD_transp_1_N"/>
</dbReference>
<dbReference type="PATRIC" id="fig|552518.3.peg.685"/>
<dbReference type="OrthoDB" id="7834831at2"/>
<protein>
    <submittedName>
        <fullName evidence="9">Oligopeptide transporter permease</fullName>
    </submittedName>
</protein>
<comment type="similarity">
    <text evidence="7">Belongs to the binding-protein-dependent transport system permease family.</text>
</comment>
<dbReference type="PANTHER" id="PTHR43163">
    <property type="entry name" value="DIPEPTIDE TRANSPORT SYSTEM PERMEASE PROTEIN DPPB-RELATED"/>
    <property type="match status" value="1"/>
</dbReference>
<keyword evidence="3" id="KW-1003">Cell membrane</keyword>
<evidence type="ECO:0000256" key="2">
    <source>
        <dbReference type="ARBA" id="ARBA00022448"/>
    </source>
</evidence>